<reference evidence="2 3" key="1">
    <citation type="submission" date="2020-08" db="EMBL/GenBank/DDBJ databases">
        <title>Sequencing the genomes of 1000 actinobacteria strains.</title>
        <authorList>
            <person name="Klenk H.-P."/>
        </authorList>
    </citation>
    <scope>NUCLEOTIDE SEQUENCE [LARGE SCALE GENOMIC DNA]</scope>
    <source>
        <strain evidence="2 3">DSM 43851</strain>
    </source>
</reference>
<dbReference type="InterPro" id="IPR036388">
    <property type="entry name" value="WH-like_DNA-bd_sf"/>
</dbReference>
<feature type="region of interest" description="Disordered" evidence="1">
    <location>
        <begin position="73"/>
        <end position="180"/>
    </location>
</feature>
<dbReference type="EMBL" id="JACHIR010000001">
    <property type="protein sequence ID" value="MBB5894322.1"/>
    <property type="molecule type" value="Genomic_DNA"/>
</dbReference>
<feature type="region of interest" description="Disordered" evidence="1">
    <location>
        <begin position="256"/>
        <end position="279"/>
    </location>
</feature>
<feature type="compositionally biased region" description="Pro residues" evidence="1">
    <location>
        <begin position="105"/>
        <end position="144"/>
    </location>
</feature>
<dbReference type="AlphaFoldDB" id="A0A7W9NI91"/>
<dbReference type="Proteomes" id="UP000585638">
    <property type="component" value="Unassembled WGS sequence"/>
</dbReference>
<protein>
    <submittedName>
        <fullName evidence="2">DNA-binding Lrp family transcriptional regulator</fullName>
    </submittedName>
</protein>
<evidence type="ECO:0000313" key="2">
    <source>
        <dbReference type="EMBL" id="MBB5894322.1"/>
    </source>
</evidence>
<dbReference type="RefSeq" id="WP_184866225.1">
    <property type="nucleotide sequence ID" value="NZ_BAAAWY010000029.1"/>
</dbReference>
<evidence type="ECO:0000313" key="3">
    <source>
        <dbReference type="Proteomes" id="UP000585638"/>
    </source>
</evidence>
<gene>
    <name evidence="2" type="ORF">BJ998_005518</name>
</gene>
<organism evidence="2 3">
    <name type="scientific">Kutzneria kofuensis</name>
    <dbReference type="NCBI Taxonomy" id="103725"/>
    <lineage>
        <taxon>Bacteria</taxon>
        <taxon>Bacillati</taxon>
        <taxon>Actinomycetota</taxon>
        <taxon>Actinomycetes</taxon>
        <taxon>Pseudonocardiales</taxon>
        <taxon>Pseudonocardiaceae</taxon>
        <taxon>Kutzneria</taxon>
    </lineage>
</organism>
<feature type="compositionally biased region" description="Low complexity" evidence="1">
    <location>
        <begin position="73"/>
        <end position="104"/>
    </location>
</feature>
<name>A0A7W9NI91_9PSEU</name>
<proteinExistence type="predicted"/>
<keyword evidence="3" id="KW-1185">Reference proteome</keyword>
<keyword evidence="2" id="KW-0238">DNA-binding</keyword>
<sequence>MAVPDPVDFRLLSLIAEMGRAAVHDVAARLGMDPREAAARLVALSAQGMPLLVGVECDPNGIRAALAAASRPQQQWQAYPQQQPQYGPPQQQMPPQFQQQHPQPQYAPPPQQYAPAPQSVPFPVQQPPAQPQPQPTQAPAPSQPPAGGTWGPPQTSAWARGDEQTVTAAPVPPPKFTVGTSQQTVGLEGEQLSIQLVEVVDPADFLFTAAGYRLQEGERAVVVHTELTNRGTVPFSSLPDLYLLLVTADGQTISKAPVSLSSRPPHRIGVQPGETAGGHTVYVLPDSTELTSVRWSPRPDDPQHSLTWEIEA</sequence>
<evidence type="ECO:0000256" key="1">
    <source>
        <dbReference type="SAM" id="MobiDB-lite"/>
    </source>
</evidence>
<dbReference type="Gene3D" id="1.10.10.10">
    <property type="entry name" value="Winged helix-like DNA-binding domain superfamily/Winged helix DNA-binding domain"/>
    <property type="match status" value="1"/>
</dbReference>
<dbReference type="GO" id="GO:0003677">
    <property type="term" value="F:DNA binding"/>
    <property type="evidence" value="ECO:0007669"/>
    <property type="project" value="UniProtKB-KW"/>
</dbReference>
<comment type="caution">
    <text evidence="2">The sequence shown here is derived from an EMBL/GenBank/DDBJ whole genome shotgun (WGS) entry which is preliminary data.</text>
</comment>
<accession>A0A7W9NI91</accession>